<dbReference type="InterPro" id="IPR049289">
    <property type="entry name" value="DUF6839"/>
</dbReference>
<dbReference type="Pfam" id="PF20767">
    <property type="entry name" value="DUF6839"/>
    <property type="match status" value="1"/>
</dbReference>
<dbReference type="EMBL" id="DTAB01000354">
    <property type="protein sequence ID" value="HGN85753.1"/>
    <property type="molecule type" value="Genomic_DNA"/>
</dbReference>
<dbReference type="EMBL" id="DTCX01000180">
    <property type="protein sequence ID" value="HGL49585.1"/>
    <property type="molecule type" value="Genomic_DNA"/>
</dbReference>
<name>A0A7V4AMW7_9DEIN</name>
<sequence length="72" mass="8077">MRVCDLPPEAILIQDSQERQAVLESLGLEELLDEYPTLFVLVGDAEYRKVWGVHGFVPYLDEPVEVLYAAGA</sequence>
<dbReference type="AlphaFoldDB" id="A0A7V4AMW7"/>
<dbReference type="Gene3D" id="3.10.450.450">
    <property type="match status" value="1"/>
</dbReference>
<organism evidence="3">
    <name type="scientific">Thermus tengchongensis</name>
    <dbReference type="NCBI Taxonomy" id="1214928"/>
    <lineage>
        <taxon>Bacteria</taxon>
        <taxon>Thermotogati</taxon>
        <taxon>Deinococcota</taxon>
        <taxon>Deinococci</taxon>
        <taxon>Thermales</taxon>
        <taxon>Thermaceae</taxon>
        <taxon>Thermus</taxon>
    </lineage>
</organism>
<feature type="domain" description="DUF6839" evidence="1">
    <location>
        <begin position="11"/>
        <end position="61"/>
    </location>
</feature>
<evidence type="ECO:0000313" key="3">
    <source>
        <dbReference type="EMBL" id="HGN85753.1"/>
    </source>
</evidence>
<accession>A0A7V4AMW7</accession>
<reference evidence="3" key="1">
    <citation type="journal article" date="2020" name="mSystems">
        <title>Genome- and Community-Level Interaction Insights into Carbon Utilization and Element Cycling Functions of Hydrothermarchaeota in Hydrothermal Sediment.</title>
        <authorList>
            <person name="Zhou Z."/>
            <person name="Liu Y."/>
            <person name="Xu W."/>
            <person name="Pan J."/>
            <person name="Luo Z.H."/>
            <person name="Li M."/>
        </authorList>
    </citation>
    <scope>NUCLEOTIDE SEQUENCE [LARGE SCALE GENOMIC DNA]</scope>
    <source>
        <strain evidence="3">SpSt-611</strain>
        <strain evidence="2">SpSt-679</strain>
    </source>
</reference>
<gene>
    <name evidence="3" type="ORF">ENT80_06235</name>
    <name evidence="2" type="ORF">ENU54_03120</name>
</gene>
<dbReference type="InterPro" id="IPR049290">
    <property type="entry name" value="TTMA177-like"/>
</dbReference>
<proteinExistence type="predicted"/>
<comment type="caution">
    <text evidence="3">The sequence shown here is derived from an EMBL/GenBank/DDBJ whole genome shotgun (WGS) entry which is preliminary data.</text>
</comment>
<evidence type="ECO:0000313" key="2">
    <source>
        <dbReference type="EMBL" id="HGL49585.1"/>
    </source>
</evidence>
<protein>
    <recommendedName>
        <fullName evidence="1">DUF6839 domain-containing protein</fullName>
    </recommendedName>
</protein>
<evidence type="ECO:0000259" key="1">
    <source>
        <dbReference type="Pfam" id="PF20767"/>
    </source>
</evidence>